<protein>
    <submittedName>
        <fullName evidence="3">Putative ras-like GTP-binding protein</fullName>
    </submittedName>
</protein>
<keyword evidence="2" id="KW-0342">GTP-binding</keyword>
<dbReference type="NCBIfam" id="TIGR00231">
    <property type="entry name" value="small_GTP"/>
    <property type="match status" value="1"/>
</dbReference>
<sequence>MATPSIEAKIVVLGGQGVGKTSLVHRFCHTHFVPSPSIPSTIGASFLTKRVVDIDSGTTVRLQIWDTAGQERFRSISKLYYRGANAALLCYDITNPQSFQEMAHWLTELQASLPSDTVLHIVGTKSDLVAVDPGCRAVSFESVVAFAAQHLYPPSSAVTPLLLPTPGSARSGGLLGPAKSPAEPLASPASNRSSMGFWGLDVGWDSCHEVSASTGEGVEEVFRVITRRLVEQRSARAGLEARLAEESGMSDVASGGEHGGSDMGGPVYGPATGGSFRIGMHDKRRSWYGLPQFPAAPAEAETEVEGRSKSGRCC</sequence>
<dbReference type="PANTHER" id="PTHR24073">
    <property type="entry name" value="DRAB5-RELATED"/>
    <property type="match status" value="1"/>
</dbReference>
<dbReference type="PROSITE" id="PS51417">
    <property type="entry name" value="ARF"/>
    <property type="match status" value="1"/>
</dbReference>
<keyword evidence="1" id="KW-0547">Nucleotide-binding</keyword>
<dbReference type="PROSITE" id="PS51420">
    <property type="entry name" value="RHO"/>
    <property type="match status" value="1"/>
</dbReference>
<dbReference type="SMART" id="SM00174">
    <property type="entry name" value="RHO"/>
    <property type="match status" value="1"/>
</dbReference>
<dbReference type="SMART" id="SM00173">
    <property type="entry name" value="RAS"/>
    <property type="match status" value="1"/>
</dbReference>
<evidence type="ECO:0000313" key="3">
    <source>
        <dbReference type="EMBL" id="KAF2665780.1"/>
    </source>
</evidence>
<dbReference type="PROSITE" id="PS51419">
    <property type="entry name" value="RAB"/>
    <property type="match status" value="1"/>
</dbReference>
<dbReference type="Pfam" id="PF00071">
    <property type="entry name" value="Ras"/>
    <property type="match status" value="1"/>
</dbReference>
<dbReference type="FunFam" id="3.40.50.300:FF:001447">
    <property type="entry name" value="Ras-related protein Rab-1B"/>
    <property type="match status" value="1"/>
</dbReference>
<accession>A0A6A6U1K2</accession>
<dbReference type="InterPro" id="IPR001806">
    <property type="entry name" value="Small_GTPase"/>
</dbReference>
<evidence type="ECO:0000256" key="2">
    <source>
        <dbReference type="ARBA" id="ARBA00023134"/>
    </source>
</evidence>
<evidence type="ECO:0000313" key="4">
    <source>
        <dbReference type="Proteomes" id="UP000799302"/>
    </source>
</evidence>
<organism evidence="3 4">
    <name type="scientific">Microthyrium microscopicum</name>
    <dbReference type="NCBI Taxonomy" id="703497"/>
    <lineage>
        <taxon>Eukaryota</taxon>
        <taxon>Fungi</taxon>
        <taxon>Dikarya</taxon>
        <taxon>Ascomycota</taxon>
        <taxon>Pezizomycotina</taxon>
        <taxon>Dothideomycetes</taxon>
        <taxon>Dothideomycetes incertae sedis</taxon>
        <taxon>Microthyriales</taxon>
        <taxon>Microthyriaceae</taxon>
        <taxon>Microthyrium</taxon>
    </lineage>
</organism>
<dbReference type="InterPro" id="IPR005225">
    <property type="entry name" value="Small_GTP-bd"/>
</dbReference>
<dbReference type="EMBL" id="MU004240">
    <property type="protein sequence ID" value="KAF2665780.1"/>
    <property type="molecule type" value="Genomic_DNA"/>
</dbReference>
<dbReference type="PROSITE" id="PS51421">
    <property type="entry name" value="RAS"/>
    <property type="match status" value="1"/>
</dbReference>
<dbReference type="AlphaFoldDB" id="A0A6A6U1K2"/>
<name>A0A6A6U1K2_9PEZI</name>
<dbReference type="Proteomes" id="UP000799302">
    <property type="component" value="Unassembled WGS sequence"/>
</dbReference>
<gene>
    <name evidence="3" type="ORF">BT63DRAFT_75432</name>
</gene>
<proteinExistence type="predicted"/>
<dbReference type="SUPFAM" id="SSF52540">
    <property type="entry name" value="P-loop containing nucleoside triphosphate hydrolases"/>
    <property type="match status" value="1"/>
</dbReference>
<dbReference type="SMART" id="SM00175">
    <property type="entry name" value="RAB"/>
    <property type="match status" value="1"/>
</dbReference>
<reference evidence="3" key="1">
    <citation type="journal article" date="2020" name="Stud. Mycol.">
        <title>101 Dothideomycetes genomes: a test case for predicting lifestyles and emergence of pathogens.</title>
        <authorList>
            <person name="Haridas S."/>
            <person name="Albert R."/>
            <person name="Binder M."/>
            <person name="Bloem J."/>
            <person name="Labutti K."/>
            <person name="Salamov A."/>
            <person name="Andreopoulos B."/>
            <person name="Baker S."/>
            <person name="Barry K."/>
            <person name="Bills G."/>
            <person name="Bluhm B."/>
            <person name="Cannon C."/>
            <person name="Castanera R."/>
            <person name="Culley D."/>
            <person name="Daum C."/>
            <person name="Ezra D."/>
            <person name="Gonzalez J."/>
            <person name="Henrissat B."/>
            <person name="Kuo A."/>
            <person name="Liang C."/>
            <person name="Lipzen A."/>
            <person name="Lutzoni F."/>
            <person name="Magnuson J."/>
            <person name="Mondo S."/>
            <person name="Nolan M."/>
            <person name="Ohm R."/>
            <person name="Pangilinan J."/>
            <person name="Park H.-J."/>
            <person name="Ramirez L."/>
            <person name="Alfaro M."/>
            <person name="Sun H."/>
            <person name="Tritt A."/>
            <person name="Yoshinaga Y."/>
            <person name="Zwiers L.-H."/>
            <person name="Turgeon B."/>
            <person name="Goodwin S."/>
            <person name="Spatafora J."/>
            <person name="Crous P."/>
            <person name="Grigoriev I."/>
        </authorList>
    </citation>
    <scope>NUCLEOTIDE SEQUENCE</scope>
    <source>
        <strain evidence="3">CBS 115976</strain>
    </source>
</reference>
<dbReference type="CDD" id="cd00154">
    <property type="entry name" value="Rab"/>
    <property type="match status" value="1"/>
</dbReference>
<dbReference type="InterPro" id="IPR027417">
    <property type="entry name" value="P-loop_NTPase"/>
</dbReference>
<dbReference type="Gene3D" id="3.40.50.300">
    <property type="entry name" value="P-loop containing nucleotide triphosphate hydrolases"/>
    <property type="match status" value="1"/>
</dbReference>
<evidence type="ECO:0000256" key="1">
    <source>
        <dbReference type="ARBA" id="ARBA00022741"/>
    </source>
</evidence>
<dbReference type="GO" id="GO:0005525">
    <property type="term" value="F:GTP binding"/>
    <property type="evidence" value="ECO:0007669"/>
    <property type="project" value="UniProtKB-KW"/>
</dbReference>
<dbReference type="PRINTS" id="PR00449">
    <property type="entry name" value="RASTRNSFRMNG"/>
</dbReference>
<dbReference type="OrthoDB" id="25896at2759"/>
<keyword evidence="4" id="KW-1185">Reference proteome</keyword>
<dbReference type="GO" id="GO:0003924">
    <property type="term" value="F:GTPase activity"/>
    <property type="evidence" value="ECO:0007669"/>
    <property type="project" value="InterPro"/>
</dbReference>